<dbReference type="AlphaFoldDB" id="A0A1G9H4T8"/>
<dbReference type="OrthoDB" id="9799552at2"/>
<evidence type="ECO:0008006" key="3">
    <source>
        <dbReference type="Google" id="ProtNLM"/>
    </source>
</evidence>
<keyword evidence="2" id="KW-1185">Reference proteome</keyword>
<name>A0A1G9H4T8_9BACT</name>
<dbReference type="InterPro" id="IPR029058">
    <property type="entry name" value="AB_hydrolase_fold"/>
</dbReference>
<dbReference type="EMBL" id="FNGA01000003">
    <property type="protein sequence ID" value="SDL08028.1"/>
    <property type="molecule type" value="Genomic_DNA"/>
</dbReference>
<evidence type="ECO:0000313" key="1">
    <source>
        <dbReference type="EMBL" id="SDL08028.1"/>
    </source>
</evidence>
<dbReference type="Proteomes" id="UP000199053">
    <property type="component" value="Unassembled WGS sequence"/>
</dbReference>
<protein>
    <recommendedName>
        <fullName evidence="3">Pimeloyl-[acyl-carrier protein] methyl ester esterase</fullName>
    </recommendedName>
</protein>
<evidence type="ECO:0000313" key="2">
    <source>
        <dbReference type="Proteomes" id="UP000199053"/>
    </source>
</evidence>
<organism evidence="1 2">
    <name type="scientific">Maridesulfovibrio ferrireducens</name>
    <dbReference type="NCBI Taxonomy" id="246191"/>
    <lineage>
        <taxon>Bacteria</taxon>
        <taxon>Pseudomonadati</taxon>
        <taxon>Thermodesulfobacteriota</taxon>
        <taxon>Desulfovibrionia</taxon>
        <taxon>Desulfovibrionales</taxon>
        <taxon>Desulfovibrionaceae</taxon>
        <taxon>Maridesulfovibrio</taxon>
    </lineage>
</organism>
<dbReference type="Gene3D" id="3.40.50.1820">
    <property type="entry name" value="alpha/beta hydrolase"/>
    <property type="match status" value="1"/>
</dbReference>
<dbReference type="STRING" id="246191.SAMN05660337_2010"/>
<gene>
    <name evidence="1" type="ORF">SAMN05660337_2010</name>
</gene>
<dbReference type="SUPFAM" id="SSF53474">
    <property type="entry name" value="alpha/beta-Hydrolases"/>
    <property type="match status" value="1"/>
</dbReference>
<accession>A0A1G9H4T8</accession>
<sequence length="199" mass="22256">MGSVFIGGWATAKEQYPVFAESGDFLIPFIDFSPAELSDYLTGGKILVGWSTGAHVLLKECRHLFSRYDQVVLIAPFLSFTDSFPERTLRRMISGLRKNPDIVVSSFHKNCGEDIEIPFNARQVDALVEGLEYLIASRISFEEDLSLVNLTLVHGDNDKIVRESAFESVVKLVPRAKVLRLESGHKISENEIINLIKGL</sequence>
<reference evidence="2" key="1">
    <citation type="submission" date="2016-10" db="EMBL/GenBank/DDBJ databases">
        <authorList>
            <person name="Varghese N."/>
            <person name="Submissions S."/>
        </authorList>
    </citation>
    <scope>NUCLEOTIDE SEQUENCE [LARGE SCALE GENOMIC DNA]</scope>
    <source>
        <strain evidence="2">DSM 16995</strain>
    </source>
</reference>
<proteinExistence type="predicted"/>
<dbReference type="RefSeq" id="WP_092160721.1">
    <property type="nucleotide sequence ID" value="NZ_FNGA01000003.1"/>
</dbReference>